<dbReference type="STRING" id="643648.Slip_1816"/>
<protein>
    <submittedName>
        <fullName evidence="2">Uncharacterized protein</fullName>
    </submittedName>
</protein>
<name>D7CPD6_SYNLT</name>
<keyword evidence="1" id="KW-0472">Membrane</keyword>
<keyword evidence="3" id="KW-1185">Reference proteome</keyword>
<dbReference type="EMBL" id="CP002048">
    <property type="protein sequence ID" value="ADI02571.1"/>
    <property type="molecule type" value="Genomic_DNA"/>
</dbReference>
<reference evidence="3" key="1">
    <citation type="journal article" date="2010" name="Stand. Genomic Sci.">
        <title>Complete genome sequence of Syntrophothermus lipocalidus type strain (TGB-C1T).</title>
        <authorList>
            <consortium name="US DOE Joint Genome Institute (JGI-PGF)"/>
            <person name="Djao O."/>
            <person name="Zhang X."/>
            <person name="Lucas S."/>
            <person name="Lapidus A."/>
            <person name="Glavina Del Rio T."/>
            <person name="Nolan M."/>
            <person name="Tice H."/>
            <person name="Cheng J."/>
            <person name="Han C."/>
            <person name="Tapia R."/>
            <person name="Goodwin L."/>
            <person name="Pitluck S."/>
            <person name="Liolios K."/>
            <person name="Ivanova N."/>
            <person name="Mavromatis K."/>
            <person name="Mikhailova N."/>
            <person name="Ovchinnikova G."/>
            <person name="Pati A."/>
            <person name="Brambilla E."/>
            <person name="Chen A."/>
            <person name="Palaniappan K."/>
            <person name="Land M."/>
            <person name="Hauser L."/>
            <person name="Chang Y."/>
            <person name="Jeffries C."/>
            <person name="Rohde M."/>
            <person name="Sikorski J."/>
            <person name="Spring S."/>
            <person name="Goker M."/>
            <person name="Detter J."/>
            <person name="Woyke T."/>
            <person name="Bristow J."/>
            <person name="Eisen J."/>
            <person name="Markowitz V."/>
            <person name="Hugenholtz P."/>
            <person name="Kyrpides N."/>
            <person name="Klenk H."/>
        </authorList>
    </citation>
    <scope>NUCLEOTIDE SEQUENCE [LARGE SCALE GENOMIC DNA]</scope>
    <source>
        <strain evidence="3">DSM 12680 / TGB-C1</strain>
    </source>
</reference>
<evidence type="ECO:0000256" key="1">
    <source>
        <dbReference type="SAM" id="Phobius"/>
    </source>
</evidence>
<dbReference type="KEGG" id="slp:Slip_1816"/>
<accession>D7CPD6</accession>
<dbReference type="Proteomes" id="UP000000378">
    <property type="component" value="Chromosome"/>
</dbReference>
<organism evidence="2 3">
    <name type="scientific">Syntrophothermus lipocalidus (strain DSM 12680 / TGB-C1)</name>
    <dbReference type="NCBI Taxonomy" id="643648"/>
    <lineage>
        <taxon>Bacteria</taxon>
        <taxon>Bacillati</taxon>
        <taxon>Bacillota</taxon>
        <taxon>Clostridia</taxon>
        <taxon>Eubacteriales</taxon>
        <taxon>Syntrophomonadaceae</taxon>
        <taxon>Syntrophothermus</taxon>
    </lineage>
</organism>
<feature type="transmembrane region" description="Helical" evidence="1">
    <location>
        <begin position="12"/>
        <end position="28"/>
    </location>
</feature>
<keyword evidence="1" id="KW-1133">Transmembrane helix</keyword>
<proteinExistence type="predicted"/>
<evidence type="ECO:0000313" key="2">
    <source>
        <dbReference type="EMBL" id="ADI02571.1"/>
    </source>
</evidence>
<evidence type="ECO:0000313" key="3">
    <source>
        <dbReference type="Proteomes" id="UP000000378"/>
    </source>
</evidence>
<keyword evidence="1" id="KW-0812">Transmembrane</keyword>
<sequence length="37" mass="4359">MWEMLDTHGLVGIYAASLLIPFSLVYFIERISDWWQG</sequence>
<reference evidence="2 3" key="2">
    <citation type="journal article" date="2010" name="Stand. Genomic Sci.">
        <title>Complete genome sequence of Syntrophothermus lipocalidus type strain (TGB-C1).</title>
        <authorList>
            <person name="Djao O.D."/>
            <person name="Zhang X."/>
            <person name="Lucas S."/>
            <person name="Lapidus A."/>
            <person name="Del Rio T.G."/>
            <person name="Nolan M."/>
            <person name="Tice H."/>
            <person name="Cheng J.F."/>
            <person name="Han C."/>
            <person name="Tapia R."/>
            <person name="Goodwin L."/>
            <person name="Pitluck S."/>
            <person name="Liolios K."/>
            <person name="Ivanova N."/>
            <person name="Mavromatis K."/>
            <person name="Mikhailova N."/>
            <person name="Ovchinnikova G."/>
            <person name="Pati A."/>
            <person name="Brambilla E."/>
            <person name="Chen A."/>
            <person name="Palaniappan K."/>
            <person name="Land M."/>
            <person name="Hauser L."/>
            <person name="Chang Y.J."/>
            <person name="Jeffries C.D."/>
            <person name="Rohde M."/>
            <person name="Sikorski J."/>
            <person name="Spring S."/>
            <person name="Goker M."/>
            <person name="Detter J.C."/>
            <person name="Woyke T."/>
            <person name="Bristow J."/>
            <person name="Eisen J.A."/>
            <person name="Markowitz V."/>
            <person name="Hugenholtz P."/>
            <person name="Kyrpides N.C."/>
            <person name="Klenk H.P."/>
        </authorList>
    </citation>
    <scope>NUCLEOTIDE SEQUENCE [LARGE SCALE GENOMIC DNA]</scope>
    <source>
        <strain evidence="3">DSM 12680 / TGB-C1</strain>
    </source>
</reference>
<gene>
    <name evidence="2" type="ordered locus">Slip_1816</name>
</gene>
<dbReference type="HOGENOM" id="CLU_3349605_0_0_9"/>
<dbReference type="AlphaFoldDB" id="D7CPD6"/>